<dbReference type="Proteomes" id="UP000679749">
    <property type="component" value="Unassembled WGS sequence"/>
</dbReference>
<comment type="caution">
    <text evidence="2">The sequence shown here is derived from an EMBL/GenBank/DDBJ whole genome shotgun (WGS) entry which is preliminary data.</text>
</comment>
<accession>A0A942TY04</accession>
<evidence type="ECO:0000313" key="2">
    <source>
        <dbReference type="EMBL" id="MBS4210861.1"/>
    </source>
</evidence>
<keyword evidence="1" id="KW-0812">Transmembrane</keyword>
<keyword evidence="1" id="KW-0472">Membrane</keyword>
<feature type="transmembrane region" description="Helical" evidence="1">
    <location>
        <begin position="71"/>
        <end position="90"/>
    </location>
</feature>
<reference evidence="2" key="1">
    <citation type="submission" date="2021-05" db="EMBL/GenBank/DDBJ databases">
        <title>Novel Bacillus species.</title>
        <authorList>
            <person name="Liu G."/>
        </authorList>
    </citation>
    <scope>NUCLEOTIDE SEQUENCE</scope>
    <source>
        <strain evidence="2">FJAT-49825</strain>
    </source>
</reference>
<feature type="transmembrane region" description="Helical" evidence="1">
    <location>
        <begin position="42"/>
        <end position="62"/>
    </location>
</feature>
<feature type="transmembrane region" description="Helical" evidence="1">
    <location>
        <begin position="191"/>
        <end position="212"/>
    </location>
</feature>
<keyword evidence="1" id="KW-1133">Transmembrane helix</keyword>
<keyword evidence="3" id="KW-1185">Reference proteome</keyword>
<feature type="transmembrane region" description="Helical" evidence="1">
    <location>
        <begin position="154"/>
        <end position="170"/>
    </location>
</feature>
<protein>
    <submittedName>
        <fullName evidence="2">Beta-carotene 15,15'-monooxygenase</fullName>
    </submittedName>
</protein>
<gene>
    <name evidence="2" type="ORF">KHA99_00180</name>
</gene>
<feature type="transmembrane region" description="Helical" evidence="1">
    <location>
        <begin position="12"/>
        <end position="36"/>
    </location>
</feature>
<proteinExistence type="predicted"/>
<name>A0A942TY04_9BACI</name>
<feature type="transmembrane region" description="Helical" evidence="1">
    <location>
        <begin position="218"/>
        <end position="237"/>
    </location>
</feature>
<evidence type="ECO:0000256" key="1">
    <source>
        <dbReference type="SAM" id="Phobius"/>
    </source>
</evidence>
<dbReference type="RefSeq" id="WP_213115422.1">
    <property type="nucleotide sequence ID" value="NZ_JAGYPF010000001.1"/>
</dbReference>
<dbReference type="EMBL" id="JAGYPF010000001">
    <property type="protein sequence ID" value="MBS4210861.1"/>
    <property type="molecule type" value="Genomic_DNA"/>
</dbReference>
<feature type="transmembrane region" description="Helical" evidence="1">
    <location>
        <begin position="96"/>
        <end position="119"/>
    </location>
</feature>
<evidence type="ECO:0000313" key="3">
    <source>
        <dbReference type="Proteomes" id="UP000679749"/>
    </source>
</evidence>
<dbReference type="AlphaFoldDB" id="A0A942TY04"/>
<organism evidence="2 3">
    <name type="scientific">Neobacillus rhizophilus</name>
    <dbReference type="NCBI Taxonomy" id="2833579"/>
    <lineage>
        <taxon>Bacteria</taxon>
        <taxon>Bacillati</taxon>
        <taxon>Bacillota</taxon>
        <taxon>Bacilli</taxon>
        <taxon>Bacillales</taxon>
        <taxon>Bacillaceae</taxon>
        <taxon>Neobacillus</taxon>
    </lineage>
</organism>
<sequence length="344" mass="39018">MVLKRTLNRNALLILLLLVMGANYSLYHTTLGIQILPEQPNIIVAASMVDLALISPILFLAWKRKMNGKNLIVGIAGGLILVRFLIPMEYLAPFEAVTWAGFAVEGGLLLLEVIVLVSLFKYMPNIVRAVRRSSLPAIFSFLKAVDKEVKPNPIYRIICSEMLIFYYAFASWKKKQQLGSNAFTIHQKSSLIAMQVMLIHATVIEMAGLHWLFHEKSVILSIILLVLNIYTVIFFLGDIQAVRHNPLLVTEEGMYISLGLMKRMEIKWCDVEEVIEAPLVGKRTKDTIEFIARDFEEVKPDVILKLKHPVEATLIMGLKKKYSQVAIRVDEPNRFISTLKENVK</sequence>